<dbReference type="EC" id="3.5.4.33" evidence="8"/>
<dbReference type="InterPro" id="IPR000639">
    <property type="entry name" value="Epox_hydrolase-like"/>
</dbReference>
<dbReference type="InterPro" id="IPR028883">
    <property type="entry name" value="tRNA_aden_deaminase"/>
</dbReference>
<dbReference type="SUPFAM" id="SSF53474">
    <property type="entry name" value="alpha/beta-Hydrolases"/>
    <property type="match status" value="1"/>
</dbReference>
<comment type="catalytic activity">
    <reaction evidence="7 8">
        <text>adenosine(34) in tRNA + H2O + H(+) = inosine(34) in tRNA + NH4(+)</text>
        <dbReference type="Rhea" id="RHEA:43168"/>
        <dbReference type="Rhea" id="RHEA-COMP:10373"/>
        <dbReference type="Rhea" id="RHEA-COMP:10374"/>
        <dbReference type="ChEBI" id="CHEBI:15377"/>
        <dbReference type="ChEBI" id="CHEBI:15378"/>
        <dbReference type="ChEBI" id="CHEBI:28938"/>
        <dbReference type="ChEBI" id="CHEBI:74411"/>
        <dbReference type="ChEBI" id="CHEBI:82852"/>
        <dbReference type="EC" id="3.5.4.33"/>
    </reaction>
</comment>
<feature type="domain" description="CMP/dCMP-type deaminase" evidence="9">
    <location>
        <begin position="14"/>
        <end position="125"/>
    </location>
</feature>
<comment type="cofactor">
    <cofactor evidence="8">
        <name>Zn(2+)</name>
        <dbReference type="ChEBI" id="CHEBI:29105"/>
    </cofactor>
    <text evidence="8">Binds 1 zinc ion per subunit.</text>
</comment>
<dbReference type="PROSITE" id="PS51747">
    <property type="entry name" value="CYT_DCMP_DEAMINASES_2"/>
    <property type="match status" value="1"/>
</dbReference>
<evidence type="ECO:0000256" key="4">
    <source>
        <dbReference type="ARBA" id="ARBA00022723"/>
    </source>
</evidence>
<dbReference type="InterPro" id="IPR016193">
    <property type="entry name" value="Cytidine_deaminase-like"/>
</dbReference>
<evidence type="ECO:0000256" key="1">
    <source>
        <dbReference type="ARBA" id="ARBA00010669"/>
    </source>
</evidence>
<evidence type="ECO:0000256" key="2">
    <source>
        <dbReference type="ARBA" id="ARBA00011738"/>
    </source>
</evidence>
<dbReference type="GO" id="GO:0008270">
    <property type="term" value="F:zinc ion binding"/>
    <property type="evidence" value="ECO:0007669"/>
    <property type="project" value="UniProtKB-UniRule"/>
</dbReference>
<dbReference type="GO" id="GO:0002100">
    <property type="term" value="P:tRNA wobble adenosine to inosine editing"/>
    <property type="evidence" value="ECO:0007669"/>
    <property type="project" value="UniProtKB-UniRule"/>
</dbReference>
<proteinExistence type="inferred from homology"/>
<evidence type="ECO:0000313" key="11">
    <source>
        <dbReference type="Proteomes" id="UP000199119"/>
    </source>
</evidence>
<evidence type="ECO:0000256" key="5">
    <source>
        <dbReference type="ARBA" id="ARBA00022801"/>
    </source>
</evidence>
<name>A0A1I2CFW1_9BURK</name>
<dbReference type="CDD" id="cd01285">
    <property type="entry name" value="nucleoside_deaminase"/>
    <property type="match status" value="1"/>
</dbReference>
<comment type="function">
    <text evidence="8">Catalyzes the deamination of adenosine to inosine at the wobble position 34 of tRNA(Arg2).</text>
</comment>
<dbReference type="Gene3D" id="3.40.50.1820">
    <property type="entry name" value="alpha/beta hydrolase"/>
    <property type="match status" value="1"/>
</dbReference>
<feature type="binding site" evidence="8">
    <location>
        <position position="95"/>
    </location>
    <ligand>
        <name>Zn(2+)</name>
        <dbReference type="ChEBI" id="CHEBI:29105"/>
        <note>catalytic</note>
    </ligand>
</feature>
<dbReference type="PRINTS" id="PR00412">
    <property type="entry name" value="EPOXHYDRLASE"/>
</dbReference>
<dbReference type="OrthoDB" id="9802676at2"/>
<dbReference type="InterPro" id="IPR000073">
    <property type="entry name" value="AB_hydrolase_1"/>
</dbReference>
<evidence type="ECO:0000256" key="8">
    <source>
        <dbReference type="HAMAP-Rule" id="MF_00972"/>
    </source>
</evidence>
<dbReference type="EMBL" id="FONX01000004">
    <property type="protein sequence ID" value="SFE66995.1"/>
    <property type="molecule type" value="Genomic_DNA"/>
</dbReference>
<dbReference type="GO" id="GO:0052717">
    <property type="term" value="F:tRNA-specific adenosine-34 deaminase activity"/>
    <property type="evidence" value="ECO:0007669"/>
    <property type="project" value="UniProtKB-UniRule"/>
</dbReference>
<dbReference type="Pfam" id="PF00383">
    <property type="entry name" value="dCMP_cyt_deam_1"/>
    <property type="match status" value="1"/>
</dbReference>
<evidence type="ECO:0000256" key="6">
    <source>
        <dbReference type="ARBA" id="ARBA00022833"/>
    </source>
</evidence>
<dbReference type="SUPFAM" id="SSF53927">
    <property type="entry name" value="Cytidine deaminase-like"/>
    <property type="match status" value="1"/>
</dbReference>
<dbReference type="PRINTS" id="PR00111">
    <property type="entry name" value="ABHYDROLASE"/>
</dbReference>
<keyword evidence="5 8" id="KW-0378">Hydrolase</keyword>
<evidence type="ECO:0000259" key="9">
    <source>
        <dbReference type="PROSITE" id="PS51747"/>
    </source>
</evidence>
<dbReference type="HAMAP" id="MF_00972">
    <property type="entry name" value="tRNA_aden_deaminase"/>
    <property type="match status" value="1"/>
</dbReference>
<feature type="binding site" evidence="8">
    <location>
        <position position="98"/>
    </location>
    <ligand>
        <name>Zn(2+)</name>
        <dbReference type="ChEBI" id="CHEBI:29105"/>
        <note>catalytic</note>
    </ligand>
</feature>
<dbReference type="PROSITE" id="PS00903">
    <property type="entry name" value="CYT_DCMP_DEAMINASES_1"/>
    <property type="match status" value="1"/>
</dbReference>
<dbReference type="InterPro" id="IPR016192">
    <property type="entry name" value="APOBEC/CMP_deaminase_Zn-bd"/>
</dbReference>
<evidence type="ECO:0000313" key="10">
    <source>
        <dbReference type="EMBL" id="SFE66995.1"/>
    </source>
</evidence>
<keyword evidence="6 8" id="KW-0862">Zinc</keyword>
<dbReference type="PANTHER" id="PTHR11079:SF202">
    <property type="entry name" value="TRNA-SPECIFIC ADENOSINE DEAMINASE"/>
    <property type="match status" value="1"/>
</dbReference>
<feature type="active site" description="Proton donor" evidence="8">
    <location>
        <position position="67"/>
    </location>
</feature>
<dbReference type="STRING" id="1177982.SAMN04489711_10458"/>
<sequence length="476" mass="50688">MSELQTPDAVPDPEQDVAWMRLALAEAHAAAEAGEVPVGAVVVRSGQVVATGRNAPIAGHDPTAHAEIAALRTAAERLGNYRLDGCTLYVTLEPCAMCSGAMLHARLARVVFGAADAKTGAAGSVVNLFAEERLNHQTQLQGGVLADECGALLSGFFQQRRQQQRERAQAAHPLRDDALRTPERAFGELPGYPWAPRYLSDLPALAGLRLHYLDEGPQDAPRTWLCLHGLPTWSYLWRQMLPVFLAAGDRVVAPDLIGFGRSDKPKKEAAHDPAWHRQVLAELAGRLDLRRTVLVGHDLGATLALALAPALPGRIAGLLAIDAWLPEAGGGNEAPSARRPQARGDWRRRCATQPRLAPGALLAEQAPGMPPAEAAAYDAPFPDAGYRAAVRTWAVADAGAAGLLPGSEDFWRSGWQGPSLLVAGTRPPAAGLQALQRLGARLHGAPPVWPLPGCGPCVPEEQGRAVAERAVEYFRT</sequence>
<dbReference type="InterPro" id="IPR002125">
    <property type="entry name" value="CMP_dCMP_dom"/>
</dbReference>
<keyword evidence="3 8" id="KW-0819">tRNA processing</keyword>
<dbReference type="RefSeq" id="WP_092939006.1">
    <property type="nucleotide sequence ID" value="NZ_FONX01000004.1"/>
</dbReference>
<reference evidence="11" key="1">
    <citation type="submission" date="2016-10" db="EMBL/GenBank/DDBJ databases">
        <authorList>
            <person name="Varghese N."/>
            <person name="Submissions S."/>
        </authorList>
    </citation>
    <scope>NUCLEOTIDE SEQUENCE [LARGE SCALE GENOMIC DNA]</scope>
    <source>
        <strain evidence="11">DSM 27981</strain>
    </source>
</reference>
<dbReference type="Pfam" id="PF00561">
    <property type="entry name" value="Abhydrolase_1"/>
    <property type="match status" value="1"/>
</dbReference>
<dbReference type="AlphaFoldDB" id="A0A1I2CFW1"/>
<comment type="subunit">
    <text evidence="2 8">Homodimer.</text>
</comment>
<dbReference type="NCBIfam" id="NF008113">
    <property type="entry name" value="PRK10860.1"/>
    <property type="match status" value="1"/>
</dbReference>
<accession>A0A1I2CFW1</accession>
<comment type="similarity">
    <text evidence="1">Belongs to the cytidine and deoxycytidylate deaminase family. ADAT2 subfamily.</text>
</comment>
<dbReference type="Gene3D" id="3.40.140.10">
    <property type="entry name" value="Cytidine Deaminase, domain 2"/>
    <property type="match status" value="1"/>
</dbReference>
<gene>
    <name evidence="8" type="primary">tadA</name>
    <name evidence="10" type="ORF">SAMN04489711_10458</name>
</gene>
<evidence type="ECO:0000256" key="3">
    <source>
        <dbReference type="ARBA" id="ARBA00022694"/>
    </source>
</evidence>
<dbReference type="Proteomes" id="UP000199119">
    <property type="component" value="Unassembled WGS sequence"/>
</dbReference>
<keyword evidence="4 8" id="KW-0479">Metal-binding</keyword>
<protein>
    <recommendedName>
        <fullName evidence="8">tRNA-specific adenosine deaminase</fullName>
        <ecNumber evidence="8">3.5.4.33</ecNumber>
    </recommendedName>
</protein>
<keyword evidence="11" id="KW-1185">Reference proteome</keyword>
<dbReference type="InterPro" id="IPR029058">
    <property type="entry name" value="AB_hydrolase_fold"/>
</dbReference>
<organism evidence="10 11">
    <name type="scientific">Paracidovorax wautersii</name>
    <dbReference type="NCBI Taxonomy" id="1177982"/>
    <lineage>
        <taxon>Bacteria</taxon>
        <taxon>Pseudomonadati</taxon>
        <taxon>Pseudomonadota</taxon>
        <taxon>Betaproteobacteria</taxon>
        <taxon>Burkholderiales</taxon>
        <taxon>Comamonadaceae</taxon>
        <taxon>Paracidovorax</taxon>
    </lineage>
</organism>
<evidence type="ECO:0000256" key="7">
    <source>
        <dbReference type="ARBA" id="ARBA00048045"/>
    </source>
</evidence>
<feature type="binding site" evidence="8">
    <location>
        <position position="65"/>
    </location>
    <ligand>
        <name>Zn(2+)</name>
        <dbReference type="ChEBI" id="CHEBI:29105"/>
        <note>catalytic</note>
    </ligand>
</feature>
<dbReference type="PANTHER" id="PTHR11079">
    <property type="entry name" value="CYTOSINE DEAMINASE FAMILY MEMBER"/>
    <property type="match status" value="1"/>
</dbReference>
<dbReference type="FunFam" id="3.40.140.10:FF:000005">
    <property type="entry name" value="tRNA-specific adenosine deaminase"/>
    <property type="match status" value="1"/>
</dbReference>